<name>A0AAD1Z7N2_9LAMI</name>
<dbReference type="GO" id="GO:0009086">
    <property type="term" value="P:methionine biosynthetic process"/>
    <property type="evidence" value="ECO:0007669"/>
    <property type="project" value="InterPro"/>
</dbReference>
<protein>
    <submittedName>
        <fullName evidence="1">Uncharacterized protein</fullName>
    </submittedName>
</protein>
<dbReference type="Proteomes" id="UP000834106">
    <property type="component" value="Chromosome 6"/>
</dbReference>
<organism evidence="1 2">
    <name type="scientific">Fraxinus pennsylvanica</name>
    <dbReference type="NCBI Taxonomy" id="56036"/>
    <lineage>
        <taxon>Eukaryota</taxon>
        <taxon>Viridiplantae</taxon>
        <taxon>Streptophyta</taxon>
        <taxon>Embryophyta</taxon>
        <taxon>Tracheophyta</taxon>
        <taxon>Spermatophyta</taxon>
        <taxon>Magnoliopsida</taxon>
        <taxon>eudicotyledons</taxon>
        <taxon>Gunneridae</taxon>
        <taxon>Pentapetalae</taxon>
        <taxon>asterids</taxon>
        <taxon>lamiids</taxon>
        <taxon>Lamiales</taxon>
        <taxon>Oleaceae</taxon>
        <taxon>Oleeae</taxon>
        <taxon>Fraxinus</taxon>
    </lineage>
</organism>
<reference evidence="1" key="1">
    <citation type="submission" date="2023-05" db="EMBL/GenBank/DDBJ databases">
        <authorList>
            <person name="Huff M."/>
        </authorList>
    </citation>
    <scope>NUCLEOTIDE SEQUENCE</scope>
</reference>
<dbReference type="PANTHER" id="PTHR43379">
    <property type="entry name" value="CYSTATHIONINE GAMMA-SYNTHASE"/>
    <property type="match status" value="1"/>
</dbReference>
<dbReference type="InterPro" id="IPR044639">
    <property type="entry name" value="CGS1/2"/>
</dbReference>
<evidence type="ECO:0000313" key="1">
    <source>
        <dbReference type="EMBL" id="CAI9762906.1"/>
    </source>
</evidence>
<sequence length="307" mass="34281">MAKKSIFLVAAAGYGLSSPIFSSPPNFVWQLIIEARRSSSNIGVAQVAAASWSNNQQTSGLTPAAKAVDTGPSAAMAPVEVETGVEEVAAAVKNSRCNGENVQLRGLASFEICFFFEFFESTITRLRYHSSNYTSNAVQIRICPVLGFLPMAKKSNILEAAGYGLSSLIFRFPPNFVLQLSNKTRRNCGSIVWLKWRRRRRLRGRITSRYQDSRRRLPWRQLRLKPALRRWPLRSGFSRPEIPSYGENVIFLVAATGYGLSSPIFRSPPNFVWQLSIKARRNSSNIGVAQVAAASWSNNQWLLNSLF</sequence>
<gene>
    <name evidence="1" type="ORF">FPE_LOCUS10336</name>
</gene>
<dbReference type="AlphaFoldDB" id="A0AAD1Z7N2"/>
<dbReference type="GO" id="GO:0009507">
    <property type="term" value="C:chloroplast"/>
    <property type="evidence" value="ECO:0007669"/>
    <property type="project" value="TreeGrafter"/>
</dbReference>
<dbReference type="GO" id="GO:0003962">
    <property type="term" value="F:cystathionine gamma-synthase activity"/>
    <property type="evidence" value="ECO:0007669"/>
    <property type="project" value="InterPro"/>
</dbReference>
<dbReference type="PANTHER" id="PTHR43379:SF5">
    <property type="entry name" value="CYSTATHIONINE GAMMA-SYNTHASE 1, CHLOROPLASTIC-LIKE ISOFORM X1"/>
    <property type="match status" value="1"/>
</dbReference>
<dbReference type="EMBL" id="OU503041">
    <property type="protein sequence ID" value="CAI9762906.1"/>
    <property type="molecule type" value="Genomic_DNA"/>
</dbReference>
<accession>A0AAD1Z7N2</accession>
<evidence type="ECO:0000313" key="2">
    <source>
        <dbReference type="Proteomes" id="UP000834106"/>
    </source>
</evidence>
<keyword evidence="2" id="KW-1185">Reference proteome</keyword>
<proteinExistence type="predicted"/>